<keyword evidence="4 15" id="KW-0813">Transport</keyword>
<evidence type="ECO:0000256" key="10">
    <source>
        <dbReference type="ARBA" id="ARBA00022989"/>
    </source>
</evidence>
<evidence type="ECO:0000256" key="9">
    <source>
        <dbReference type="ARBA" id="ARBA00022982"/>
    </source>
</evidence>
<comment type="similarity">
    <text evidence="3 15">Belongs to the cytochrome c oxidase subunit 2 family.</text>
</comment>
<sequence>MPSFPRFRGLLLLAALPLLSGCNAVLLSPSGDIAVQQRNLIIISTGLMLLIIVPVIFLTFLFAWRYRASNRDAHYDPDWNHSTMLELLIWAAPLLIIIALGALTWVSTHQLDPYRPLARLSEGREVPPGTKPLVVEVVALDWKWLFLYPEQGVAAVNELAAPVDRPIQFKITSSTVMNSFFIPALAGQIYAMPGMQTTLHAVINHPGEYEGLSANYSGAGFSGMRFRFHGLDQQGFDKWIADARASGATLGRDTYLKLEQPSERNPVQRYASVAPGLFDAIVNRCVEPNRMCMKDAMAIDAGGGMGIPGARNIASLDQATRERLGLADAPPRKYVGAMCTSAAELAL</sequence>
<dbReference type="Gene3D" id="1.10.287.90">
    <property type="match status" value="1"/>
</dbReference>
<dbReference type="GO" id="GO:0004129">
    <property type="term" value="F:cytochrome-c oxidase activity"/>
    <property type="evidence" value="ECO:0007669"/>
    <property type="project" value="UniProtKB-UniRule"/>
</dbReference>
<dbReference type="InterPro" id="IPR034227">
    <property type="entry name" value="CuRO_UO_II"/>
</dbReference>
<evidence type="ECO:0000256" key="8">
    <source>
        <dbReference type="ARBA" id="ARBA00022729"/>
    </source>
</evidence>
<evidence type="ECO:0000313" key="20">
    <source>
        <dbReference type="Proteomes" id="UP000060602"/>
    </source>
</evidence>
<evidence type="ECO:0000256" key="2">
    <source>
        <dbReference type="ARBA" id="ARBA00004651"/>
    </source>
</evidence>
<dbReference type="Gene3D" id="2.60.40.420">
    <property type="entry name" value="Cupredoxins - blue copper proteins"/>
    <property type="match status" value="1"/>
</dbReference>
<dbReference type="PROSITE" id="PS50857">
    <property type="entry name" value="COX2_CUA"/>
    <property type="match status" value="1"/>
</dbReference>
<feature type="domain" description="Cytochrome oxidase subunit II copper A binding" evidence="17">
    <location>
        <begin position="130"/>
        <end position="242"/>
    </location>
</feature>
<comment type="subcellular location">
    <subcellularLocation>
        <location evidence="2">Cell membrane</location>
        <topology evidence="2">Multi-pass membrane protein</topology>
    </subcellularLocation>
    <subcellularLocation>
        <location evidence="1">Periplasm</location>
    </subcellularLocation>
</comment>
<evidence type="ECO:0000256" key="5">
    <source>
        <dbReference type="ARBA" id="ARBA00022475"/>
    </source>
</evidence>
<feature type="domain" description="Cytochrome oxidase subunit II transmembrane region profile" evidence="18">
    <location>
        <begin position="18"/>
        <end position="115"/>
    </location>
</feature>
<protein>
    <recommendedName>
        <fullName evidence="15">Ubiquinol oxidase subunit 2</fullName>
    </recommendedName>
</protein>
<dbReference type="InterPro" id="IPR006333">
    <property type="entry name" value="Cyt_o_ubiquinol_oxidase_su2"/>
</dbReference>
<dbReference type="Pfam" id="PF06481">
    <property type="entry name" value="COX_ARM"/>
    <property type="match status" value="1"/>
</dbReference>
<keyword evidence="13" id="KW-0564">Palmitate</keyword>
<evidence type="ECO:0000256" key="13">
    <source>
        <dbReference type="ARBA" id="ARBA00023139"/>
    </source>
</evidence>
<dbReference type="PANTHER" id="PTHR22888:SF18">
    <property type="entry name" value="CYTOCHROME BO(3) UBIQUINOL OXIDASE SUBUNIT 2"/>
    <property type="match status" value="1"/>
</dbReference>
<keyword evidence="9 15" id="KW-0249">Electron transport</keyword>
<reference evidence="20" key="1">
    <citation type="submission" date="2015-12" db="EMBL/GenBank/DDBJ databases">
        <title>FDA dAtabase for Regulatory Grade micrObial Sequences (FDA-ARGOS): Supporting development and validation of Infectious Disease Dx tests.</title>
        <authorList>
            <person name="Case J."/>
            <person name="Tallon L."/>
            <person name="Sadzewicz L."/>
            <person name="Sengamalay N."/>
            <person name="Ott S."/>
            <person name="Godinez A."/>
            <person name="Nagaraj S."/>
            <person name="Nadendla S."/>
            <person name="Sichtig H."/>
        </authorList>
    </citation>
    <scope>NUCLEOTIDE SEQUENCE [LARGE SCALE GENOMIC DNA]</scope>
    <source>
        <strain evidence="20">FDAARGOS_147</strain>
    </source>
</reference>
<dbReference type="InterPro" id="IPR002429">
    <property type="entry name" value="CcO_II-like_C"/>
</dbReference>
<feature type="transmembrane region" description="Helical" evidence="16">
    <location>
        <begin position="40"/>
        <end position="64"/>
    </location>
</feature>
<organism evidence="19 20">
    <name type="scientific">Alcaligenes xylosoxydans xylosoxydans</name>
    <name type="common">Achromobacter xylosoxidans</name>
    <dbReference type="NCBI Taxonomy" id="85698"/>
    <lineage>
        <taxon>Bacteria</taxon>
        <taxon>Pseudomonadati</taxon>
        <taxon>Pseudomonadota</taxon>
        <taxon>Betaproteobacteria</taxon>
        <taxon>Burkholderiales</taxon>
        <taxon>Alcaligenaceae</taxon>
        <taxon>Achromobacter</taxon>
    </lineage>
</organism>
<dbReference type="NCBIfam" id="TIGR01433">
    <property type="entry name" value="CyoA"/>
    <property type="match status" value="1"/>
</dbReference>
<dbReference type="GO" id="GO:0009486">
    <property type="term" value="F:cytochrome bo3 ubiquinol oxidase activity"/>
    <property type="evidence" value="ECO:0007669"/>
    <property type="project" value="InterPro"/>
</dbReference>
<accession>A0A0X8P5R7</accession>
<keyword evidence="10 16" id="KW-1133">Transmembrane helix</keyword>
<evidence type="ECO:0000256" key="4">
    <source>
        <dbReference type="ARBA" id="ARBA00022448"/>
    </source>
</evidence>
<evidence type="ECO:0000256" key="14">
    <source>
        <dbReference type="ARBA" id="ARBA00023288"/>
    </source>
</evidence>
<evidence type="ECO:0000256" key="3">
    <source>
        <dbReference type="ARBA" id="ARBA00007866"/>
    </source>
</evidence>
<evidence type="ECO:0000256" key="6">
    <source>
        <dbReference type="ARBA" id="ARBA00022660"/>
    </source>
</evidence>
<dbReference type="InterPro" id="IPR036257">
    <property type="entry name" value="Cyt_c_oxidase_su2_TM_sf"/>
</dbReference>
<dbReference type="GO" id="GO:0005886">
    <property type="term" value="C:plasma membrane"/>
    <property type="evidence" value="ECO:0007669"/>
    <property type="project" value="UniProtKB-SubCell"/>
</dbReference>
<keyword evidence="5 15" id="KW-1003">Cell membrane</keyword>
<keyword evidence="8" id="KW-0732">Signal</keyword>
<gene>
    <name evidence="19" type="primary">cyoA</name>
    <name evidence="19" type="ORF">AL504_24410</name>
</gene>
<dbReference type="InterPro" id="IPR011759">
    <property type="entry name" value="Cyt_c_oxidase_su2_TM_dom"/>
</dbReference>
<dbReference type="PROSITE" id="PS50999">
    <property type="entry name" value="COX2_TM"/>
    <property type="match status" value="1"/>
</dbReference>
<evidence type="ECO:0000256" key="11">
    <source>
        <dbReference type="ARBA" id="ARBA00023002"/>
    </source>
</evidence>
<keyword evidence="7 16" id="KW-0812">Transmembrane</keyword>
<keyword evidence="11 15" id="KW-0560">Oxidoreductase</keyword>
<evidence type="ECO:0000256" key="15">
    <source>
        <dbReference type="PIRNR" id="PIRNR000292"/>
    </source>
</evidence>
<dbReference type="GO" id="GO:0042773">
    <property type="term" value="P:ATP synthesis coupled electron transport"/>
    <property type="evidence" value="ECO:0007669"/>
    <property type="project" value="TreeGrafter"/>
</dbReference>
<dbReference type="Proteomes" id="UP000060602">
    <property type="component" value="Chromosome"/>
</dbReference>
<dbReference type="InterPro" id="IPR045187">
    <property type="entry name" value="CcO_II"/>
</dbReference>
<proteinExistence type="inferred from homology"/>
<dbReference type="RefSeq" id="WP_035360898.1">
    <property type="nucleotide sequence ID" value="NZ_CP014060.2"/>
</dbReference>
<dbReference type="EMBL" id="CP014060">
    <property type="protein sequence ID" value="AMG40379.1"/>
    <property type="molecule type" value="Genomic_DNA"/>
</dbReference>
<dbReference type="GO" id="GO:0005507">
    <property type="term" value="F:copper ion binding"/>
    <property type="evidence" value="ECO:0007669"/>
    <property type="project" value="InterPro"/>
</dbReference>
<dbReference type="Pfam" id="PF00116">
    <property type="entry name" value="COX2"/>
    <property type="match status" value="1"/>
</dbReference>
<name>A0A0X8P5R7_ALCXX</name>
<dbReference type="SUPFAM" id="SSF81464">
    <property type="entry name" value="Cytochrome c oxidase subunit II-like, transmembrane region"/>
    <property type="match status" value="1"/>
</dbReference>
<dbReference type="GO" id="GO:0042597">
    <property type="term" value="C:periplasmic space"/>
    <property type="evidence" value="ECO:0007669"/>
    <property type="project" value="UniProtKB-SubCell"/>
</dbReference>
<evidence type="ECO:0000313" key="19">
    <source>
        <dbReference type="EMBL" id="AMG40379.1"/>
    </source>
</evidence>
<feature type="transmembrane region" description="Helical" evidence="16">
    <location>
        <begin position="85"/>
        <end position="106"/>
    </location>
</feature>
<evidence type="ECO:0000256" key="16">
    <source>
        <dbReference type="SAM" id="Phobius"/>
    </source>
</evidence>
<dbReference type="GO" id="GO:0016682">
    <property type="term" value="F:oxidoreductase activity, acting on diphenols and related substances as donors, oxygen as acceptor"/>
    <property type="evidence" value="ECO:0007669"/>
    <property type="project" value="InterPro"/>
</dbReference>
<dbReference type="PROSITE" id="PS51257">
    <property type="entry name" value="PROKAR_LIPOPROTEIN"/>
    <property type="match status" value="1"/>
</dbReference>
<evidence type="ECO:0000256" key="1">
    <source>
        <dbReference type="ARBA" id="ARBA00004418"/>
    </source>
</evidence>
<dbReference type="AlphaFoldDB" id="A0A0X8P5R7"/>
<dbReference type="CDD" id="cd04212">
    <property type="entry name" value="CuRO_UO_II"/>
    <property type="match status" value="1"/>
</dbReference>
<evidence type="ECO:0000259" key="17">
    <source>
        <dbReference type="PROSITE" id="PS50857"/>
    </source>
</evidence>
<keyword evidence="6 15" id="KW-0679">Respiratory chain</keyword>
<evidence type="ECO:0000256" key="12">
    <source>
        <dbReference type="ARBA" id="ARBA00023136"/>
    </source>
</evidence>
<dbReference type="PIRSF" id="PIRSF000292">
    <property type="entry name" value="Ubi_od_II"/>
    <property type="match status" value="1"/>
</dbReference>
<keyword evidence="14" id="KW-0449">Lipoprotein</keyword>
<evidence type="ECO:0000256" key="7">
    <source>
        <dbReference type="ARBA" id="ARBA00022692"/>
    </source>
</evidence>
<dbReference type="SUPFAM" id="SSF49503">
    <property type="entry name" value="Cupredoxins"/>
    <property type="match status" value="1"/>
</dbReference>
<dbReference type="InterPro" id="IPR010514">
    <property type="entry name" value="COX_ARM"/>
</dbReference>
<keyword evidence="12 15" id="KW-0472">Membrane</keyword>
<dbReference type="InterPro" id="IPR008972">
    <property type="entry name" value="Cupredoxin"/>
</dbReference>
<dbReference type="PANTHER" id="PTHR22888">
    <property type="entry name" value="CYTOCHROME C OXIDASE, SUBUNIT II"/>
    <property type="match status" value="1"/>
</dbReference>
<evidence type="ECO:0000259" key="18">
    <source>
        <dbReference type="PROSITE" id="PS50999"/>
    </source>
</evidence>